<organism evidence="1 2">
    <name type="scientific">Aureibaculum algae</name>
    <dbReference type="NCBI Taxonomy" id="2584122"/>
    <lineage>
        <taxon>Bacteria</taxon>
        <taxon>Pseudomonadati</taxon>
        <taxon>Bacteroidota</taxon>
        <taxon>Flavobacteriia</taxon>
        <taxon>Flavobacteriales</taxon>
        <taxon>Flavobacteriaceae</taxon>
        <taxon>Aureibaculum</taxon>
    </lineage>
</organism>
<proteinExistence type="predicted"/>
<gene>
    <name evidence="1" type="ORF">FF125_00440</name>
</gene>
<dbReference type="NCBIfam" id="NF047659">
    <property type="entry name" value="THC0290_0291_fam"/>
    <property type="match status" value="1"/>
</dbReference>
<reference evidence="1 2" key="1">
    <citation type="submission" date="2019-05" db="EMBL/GenBank/DDBJ databases">
        <title>Algicella ahnfeltiae gen. nov., sp. nov., a novel marine bacterium of the family Flavobacteriaceae isolated from a red alga.</title>
        <authorList>
            <person name="Nedashkovskaya O.I."/>
            <person name="Kukhlevskiy A.D."/>
            <person name="Kim S.-G."/>
            <person name="Zhukova N.V."/>
            <person name="Mikhailov V.V."/>
        </authorList>
    </citation>
    <scope>NUCLEOTIDE SEQUENCE [LARGE SCALE GENOMIC DNA]</scope>
    <source>
        <strain evidence="1 2">10Alg115</strain>
    </source>
</reference>
<dbReference type="RefSeq" id="WP_138947934.1">
    <property type="nucleotide sequence ID" value="NZ_CP040749.1"/>
</dbReference>
<name>A0A5B7TP84_9FLAO</name>
<evidence type="ECO:0000313" key="2">
    <source>
        <dbReference type="Proteomes" id="UP000306229"/>
    </source>
</evidence>
<dbReference type="OrthoDB" id="1142271at2"/>
<evidence type="ECO:0000313" key="1">
    <source>
        <dbReference type="EMBL" id="QCX36973.1"/>
    </source>
</evidence>
<dbReference type="Proteomes" id="UP000306229">
    <property type="component" value="Chromosome"/>
</dbReference>
<dbReference type="KEGG" id="fbe:FF125_00440"/>
<evidence type="ECO:0008006" key="3">
    <source>
        <dbReference type="Google" id="ProtNLM"/>
    </source>
</evidence>
<protein>
    <recommendedName>
        <fullName evidence="3">Glutamate dehydrogenase</fullName>
    </recommendedName>
</protein>
<sequence>MRLLYKLLTLIILFSMPKTFAQLELSHEFGITTGPVTMQTDYGERHHLPSSTATSFGIAAVHYLSFYGSNYNWRNGASYFSDHFKLKTEVSYYFNNSLEHKGRYVDDGSTNAELAELKAMHGKTKSINIGTALEYYFKNLEDYGLLFNDDDRFAPYVSAGLQFNMFTPELTSDLGDWTTNPSVLPAKWQDQVYVGKQNAFSMTMSAGTRYKFDNFDLVLDARWQYFFTDKYDGLDSKKDDSSKFNDTLIYFSVGVVIDMDTFARNY</sequence>
<keyword evidence="2" id="KW-1185">Reference proteome</keyword>
<dbReference type="Gene3D" id="2.40.160.20">
    <property type="match status" value="1"/>
</dbReference>
<dbReference type="AlphaFoldDB" id="A0A5B7TP84"/>
<dbReference type="EMBL" id="CP040749">
    <property type="protein sequence ID" value="QCX36973.1"/>
    <property type="molecule type" value="Genomic_DNA"/>
</dbReference>
<accession>A0A5B7TP84</accession>